<reference evidence="3" key="4">
    <citation type="journal article" date="2015" name="G3 (Bethesda)">
        <title>Genome sequences of three phytopathogenic species of the Magnaporthaceae family of fungi.</title>
        <authorList>
            <person name="Okagaki L.H."/>
            <person name="Nunes C.C."/>
            <person name="Sailsbery J."/>
            <person name="Clay B."/>
            <person name="Brown D."/>
            <person name="John T."/>
            <person name="Oh Y."/>
            <person name="Young N."/>
            <person name="Fitzgerald M."/>
            <person name="Haas B.J."/>
            <person name="Zeng Q."/>
            <person name="Young S."/>
            <person name="Adiconis X."/>
            <person name="Fan L."/>
            <person name="Levin J.Z."/>
            <person name="Mitchell T.K."/>
            <person name="Okubara P.A."/>
            <person name="Farman M.L."/>
            <person name="Kohn L.M."/>
            <person name="Birren B."/>
            <person name="Ma L.-J."/>
            <person name="Dean R.A."/>
        </authorList>
    </citation>
    <scope>NUCLEOTIDE SEQUENCE</scope>
    <source>
        <strain evidence="3">R3-111a-1</strain>
    </source>
</reference>
<dbReference type="EMBL" id="GL385396">
    <property type="protein sequence ID" value="EJT79692.1"/>
    <property type="molecule type" value="Genomic_DNA"/>
</dbReference>
<reference evidence="2" key="3">
    <citation type="submission" date="2010-09" db="EMBL/GenBank/DDBJ databases">
        <title>Annotation of Gaeumannomyces graminis var. tritici R3-111a-1.</title>
        <authorList>
            <consortium name="The Broad Institute Genome Sequencing Platform"/>
            <person name="Ma L.-J."/>
            <person name="Dead R."/>
            <person name="Young S.K."/>
            <person name="Zeng Q."/>
            <person name="Gargeya S."/>
            <person name="Fitzgerald M."/>
            <person name="Haas B."/>
            <person name="Abouelleil A."/>
            <person name="Alvarado L."/>
            <person name="Arachchi H.M."/>
            <person name="Berlin A."/>
            <person name="Brown A."/>
            <person name="Chapman S.B."/>
            <person name="Chen Z."/>
            <person name="Dunbar C."/>
            <person name="Freedman E."/>
            <person name="Gearin G."/>
            <person name="Gellesch M."/>
            <person name="Goldberg J."/>
            <person name="Griggs A."/>
            <person name="Gujja S."/>
            <person name="Heiman D."/>
            <person name="Howarth C."/>
            <person name="Larson L."/>
            <person name="Lui A."/>
            <person name="MacDonald P.J.P."/>
            <person name="Mehta T."/>
            <person name="Montmayeur A."/>
            <person name="Murphy C."/>
            <person name="Neiman D."/>
            <person name="Pearson M."/>
            <person name="Priest M."/>
            <person name="Roberts A."/>
            <person name="Saif S."/>
            <person name="Shea T."/>
            <person name="Shenoy N."/>
            <person name="Sisk P."/>
            <person name="Stolte C."/>
            <person name="Sykes S."/>
            <person name="Yandava C."/>
            <person name="Wortman J."/>
            <person name="Nusbaum C."/>
            <person name="Birren B."/>
        </authorList>
    </citation>
    <scope>NUCLEOTIDE SEQUENCE</scope>
    <source>
        <strain evidence="2">R3-111a-1</strain>
    </source>
</reference>
<proteinExistence type="predicted"/>
<dbReference type="GeneID" id="20345234"/>
<evidence type="ECO:0000313" key="3">
    <source>
        <dbReference type="EnsemblFungi" id="EJT79692"/>
    </source>
</evidence>
<dbReference type="HOGENOM" id="CLU_2320515_0_0_1"/>
<feature type="compositionally biased region" description="Polar residues" evidence="1">
    <location>
        <begin position="1"/>
        <end position="22"/>
    </location>
</feature>
<protein>
    <submittedName>
        <fullName evidence="2 3">Uncharacterized protein</fullName>
    </submittedName>
</protein>
<reference evidence="4" key="1">
    <citation type="submission" date="2010-07" db="EMBL/GenBank/DDBJ databases">
        <title>The genome sequence of Gaeumannomyces graminis var. tritici strain R3-111a-1.</title>
        <authorList>
            <consortium name="The Broad Institute Genome Sequencing Platform"/>
            <person name="Ma L.-J."/>
            <person name="Dead R."/>
            <person name="Young S."/>
            <person name="Zeng Q."/>
            <person name="Koehrsen M."/>
            <person name="Alvarado L."/>
            <person name="Berlin A."/>
            <person name="Chapman S.B."/>
            <person name="Chen Z."/>
            <person name="Freedman E."/>
            <person name="Gellesch M."/>
            <person name="Goldberg J."/>
            <person name="Griggs A."/>
            <person name="Gujja S."/>
            <person name="Heilman E.R."/>
            <person name="Heiman D."/>
            <person name="Hepburn T."/>
            <person name="Howarth C."/>
            <person name="Jen D."/>
            <person name="Larson L."/>
            <person name="Mehta T."/>
            <person name="Neiman D."/>
            <person name="Pearson M."/>
            <person name="Roberts A."/>
            <person name="Saif S."/>
            <person name="Shea T."/>
            <person name="Shenoy N."/>
            <person name="Sisk P."/>
            <person name="Stolte C."/>
            <person name="Sykes S."/>
            <person name="Walk T."/>
            <person name="White J."/>
            <person name="Yandava C."/>
            <person name="Haas B."/>
            <person name="Nusbaum C."/>
            <person name="Birren B."/>
        </authorList>
    </citation>
    <scope>NUCLEOTIDE SEQUENCE [LARGE SCALE GENOMIC DNA]</scope>
    <source>
        <strain evidence="4">R3-111a-1</strain>
    </source>
</reference>
<evidence type="ECO:0000313" key="2">
    <source>
        <dbReference type="EMBL" id="EJT79692.1"/>
    </source>
</evidence>
<reference evidence="3" key="5">
    <citation type="submission" date="2018-04" db="UniProtKB">
        <authorList>
            <consortium name="EnsemblFungi"/>
        </authorList>
    </citation>
    <scope>IDENTIFICATION</scope>
    <source>
        <strain evidence="3">R3-111a-1</strain>
    </source>
</reference>
<evidence type="ECO:0000256" key="1">
    <source>
        <dbReference type="SAM" id="MobiDB-lite"/>
    </source>
</evidence>
<feature type="region of interest" description="Disordered" evidence="1">
    <location>
        <begin position="1"/>
        <end position="86"/>
    </location>
</feature>
<name>J3NU25_GAET3</name>
<keyword evidence="4" id="KW-1185">Reference proteome</keyword>
<reference evidence="2" key="2">
    <citation type="submission" date="2010-07" db="EMBL/GenBank/DDBJ databases">
        <authorList>
            <consortium name="The Broad Institute Genome Sequencing Platform"/>
            <consortium name="Broad Institute Genome Sequencing Center for Infectious Disease"/>
            <person name="Ma L.-J."/>
            <person name="Dead R."/>
            <person name="Young S."/>
            <person name="Zeng Q."/>
            <person name="Koehrsen M."/>
            <person name="Alvarado L."/>
            <person name="Berlin A."/>
            <person name="Chapman S.B."/>
            <person name="Chen Z."/>
            <person name="Freedman E."/>
            <person name="Gellesch M."/>
            <person name="Goldberg J."/>
            <person name="Griggs A."/>
            <person name="Gujja S."/>
            <person name="Heilman E.R."/>
            <person name="Heiman D."/>
            <person name="Hepburn T."/>
            <person name="Howarth C."/>
            <person name="Jen D."/>
            <person name="Larson L."/>
            <person name="Mehta T."/>
            <person name="Neiman D."/>
            <person name="Pearson M."/>
            <person name="Roberts A."/>
            <person name="Saif S."/>
            <person name="Shea T."/>
            <person name="Shenoy N."/>
            <person name="Sisk P."/>
            <person name="Stolte C."/>
            <person name="Sykes S."/>
            <person name="Walk T."/>
            <person name="White J."/>
            <person name="Yandava C."/>
            <person name="Haas B."/>
            <person name="Nusbaum C."/>
            <person name="Birren B."/>
        </authorList>
    </citation>
    <scope>NUCLEOTIDE SEQUENCE</scope>
    <source>
        <strain evidence="2">R3-111a-1</strain>
    </source>
</reference>
<dbReference type="Proteomes" id="UP000006039">
    <property type="component" value="Unassembled WGS sequence"/>
</dbReference>
<feature type="compositionally biased region" description="Polar residues" evidence="1">
    <location>
        <begin position="30"/>
        <end position="44"/>
    </location>
</feature>
<dbReference type="VEuPathDB" id="FungiDB:GGTG_04776"/>
<evidence type="ECO:0000313" key="4">
    <source>
        <dbReference type="Proteomes" id="UP000006039"/>
    </source>
</evidence>
<gene>
    <name evidence="3" type="primary">20345234</name>
    <name evidence="2" type="ORF">GGTG_04776</name>
</gene>
<accession>J3NU25</accession>
<organism evidence="2">
    <name type="scientific">Gaeumannomyces tritici (strain R3-111a-1)</name>
    <name type="common">Wheat and barley take-all root rot fungus</name>
    <name type="synonym">Gaeumannomyces graminis var. tritici</name>
    <dbReference type="NCBI Taxonomy" id="644352"/>
    <lineage>
        <taxon>Eukaryota</taxon>
        <taxon>Fungi</taxon>
        <taxon>Dikarya</taxon>
        <taxon>Ascomycota</taxon>
        <taxon>Pezizomycotina</taxon>
        <taxon>Sordariomycetes</taxon>
        <taxon>Sordariomycetidae</taxon>
        <taxon>Magnaporthales</taxon>
        <taxon>Magnaporthaceae</taxon>
        <taxon>Gaeumannomyces</taxon>
    </lineage>
</organism>
<sequence>MTTAINATPGAQTQAQHSTAPAVSSPAFPSRSTADSAVQQQQQRPGAPAKEFPVFPRPTRIVAWRTRPQDNGGAPHSARGLPTVPLGCHLAGDASHLIK</sequence>
<dbReference type="EnsemblFungi" id="EJT79692">
    <property type="protein sequence ID" value="EJT79692"/>
    <property type="gene ID" value="GGTG_04776"/>
</dbReference>
<dbReference type="RefSeq" id="XP_009220837.1">
    <property type="nucleotide sequence ID" value="XM_009222573.1"/>
</dbReference>
<dbReference type="AlphaFoldDB" id="J3NU25"/>